<comment type="similarity">
    <text evidence="4">Belongs to the peptidase S1 family. CLIP subfamily.</text>
</comment>
<evidence type="ECO:0000259" key="7">
    <source>
        <dbReference type="PROSITE" id="PS50240"/>
    </source>
</evidence>
<dbReference type="InterPro" id="IPR001314">
    <property type="entry name" value="Peptidase_S1A"/>
</dbReference>
<dbReference type="AlphaFoldDB" id="A0A8S1BQM9"/>
<keyword evidence="1 6" id="KW-0732">Signal</keyword>
<keyword evidence="5" id="KW-0720">Serine protease</keyword>
<dbReference type="PANTHER" id="PTHR24260">
    <property type="match status" value="1"/>
</dbReference>
<name>A0A8S1BQM9_ARCPL</name>
<evidence type="ECO:0000313" key="9">
    <source>
        <dbReference type="Proteomes" id="UP000494106"/>
    </source>
</evidence>
<gene>
    <name evidence="8" type="ORF">APLA_LOCUS18311</name>
</gene>
<feature type="chain" id="PRO_5035764594" description="Peptidase S1 domain-containing protein" evidence="6">
    <location>
        <begin position="22"/>
        <end position="440"/>
    </location>
</feature>
<dbReference type="InterPro" id="IPR018114">
    <property type="entry name" value="TRYPSIN_HIS"/>
</dbReference>
<evidence type="ECO:0000256" key="3">
    <source>
        <dbReference type="ARBA" id="ARBA00023180"/>
    </source>
</evidence>
<keyword evidence="5" id="KW-0645">Protease</keyword>
<organism evidence="8 9">
    <name type="scientific">Arctia plantaginis</name>
    <name type="common">Wood tiger moth</name>
    <name type="synonym">Phalaena plantaginis</name>
    <dbReference type="NCBI Taxonomy" id="874455"/>
    <lineage>
        <taxon>Eukaryota</taxon>
        <taxon>Metazoa</taxon>
        <taxon>Ecdysozoa</taxon>
        <taxon>Arthropoda</taxon>
        <taxon>Hexapoda</taxon>
        <taxon>Insecta</taxon>
        <taxon>Pterygota</taxon>
        <taxon>Neoptera</taxon>
        <taxon>Endopterygota</taxon>
        <taxon>Lepidoptera</taxon>
        <taxon>Glossata</taxon>
        <taxon>Ditrysia</taxon>
        <taxon>Noctuoidea</taxon>
        <taxon>Erebidae</taxon>
        <taxon>Arctiinae</taxon>
        <taxon>Arctia</taxon>
    </lineage>
</organism>
<dbReference type="PROSITE" id="PS00135">
    <property type="entry name" value="TRYPSIN_SER"/>
    <property type="match status" value="1"/>
</dbReference>
<feature type="domain" description="Peptidase S1" evidence="7">
    <location>
        <begin position="195"/>
        <end position="439"/>
    </location>
</feature>
<dbReference type="PANTHER" id="PTHR24260:SF147">
    <property type="entry name" value="EG:BACR7A4.3 PROTEIN-RELATED"/>
    <property type="match status" value="1"/>
</dbReference>
<proteinExistence type="inferred from homology"/>
<dbReference type="SMART" id="SM00680">
    <property type="entry name" value="CLIP"/>
    <property type="match status" value="1"/>
</dbReference>
<dbReference type="PRINTS" id="PR00722">
    <property type="entry name" value="CHYMOTRYPSIN"/>
</dbReference>
<dbReference type="GO" id="GO:0006508">
    <property type="term" value="P:proteolysis"/>
    <property type="evidence" value="ECO:0007669"/>
    <property type="project" value="UniProtKB-KW"/>
</dbReference>
<dbReference type="EMBL" id="CADEBC010000958">
    <property type="protein sequence ID" value="CAB3262320.1"/>
    <property type="molecule type" value="Genomic_DNA"/>
</dbReference>
<feature type="signal peptide" evidence="6">
    <location>
        <begin position="1"/>
        <end position="21"/>
    </location>
</feature>
<comment type="caution">
    <text evidence="8">The sequence shown here is derived from an EMBL/GenBank/DDBJ whole genome shotgun (WGS) entry which is preliminary data.</text>
</comment>
<evidence type="ECO:0000256" key="1">
    <source>
        <dbReference type="ARBA" id="ARBA00022729"/>
    </source>
</evidence>
<evidence type="ECO:0000313" key="8">
    <source>
        <dbReference type="EMBL" id="CAB3262320.1"/>
    </source>
</evidence>
<dbReference type="InterPro" id="IPR009003">
    <property type="entry name" value="Peptidase_S1_PA"/>
</dbReference>
<keyword evidence="5" id="KW-0378">Hydrolase</keyword>
<keyword evidence="2" id="KW-1015">Disulfide bond</keyword>
<protein>
    <recommendedName>
        <fullName evidence="7">Peptidase S1 domain-containing protein</fullName>
    </recommendedName>
</protein>
<dbReference type="SUPFAM" id="SSF50494">
    <property type="entry name" value="Trypsin-like serine proteases"/>
    <property type="match status" value="1"/>
</dbReference>
<dbReference type="SMART" id="SM00020">
    <property type="entry name" value="Tryp_SPc"/>
    <property type="match status" value="1"/>
</dbReference>
<evidence type="ECO:0000256" key="4">
    <source>
        <dbReference type="ARBA" id="ARBA00024195"/>
    </source>
</evidence>
<dbReference type="GO" id="GO:0004252">
    <property type="term" value="F:serine-type endopeptidase activity"/>
    <property type="evidence" value="ECO:0007669"/>
    <property type="project" value="InterPro"/>
</dbReference>
<dbReference type="CDD" id="cd00190">
    <property type="entry name" value="Tryp_SPc"/>
    <property type="match status" value="1"/>
</dbReference>
<reference evidence="8 9" key="1">
    <citation type="submission" date="2020-04" db="EMBL/GenBank/DDBJ databases">
        <authorList>
            <person name="Wallbank WR R."/>
            <person name="Pardo Diaz C."/>
            <person name="Kozak K."/>
            <person name="Martin S."/>
            <person name="Jiggins C."/>
            <person name="Moest M."/>
            <person name="Warren A I."/>
            <person name="Byers J.R.P. K."/>
            <person name="Montejo-Kovacevich G."/>
            <person name="Yen C E."/>
        </authorList>
    </citation>
    <scope>NUCLEOTIDE SEQUENCE [LARGE SCALE GENOMIC DNA]</scope>
</reference>
<dbReference type="FunFam" id="2.40.10.10:FF:000028">
    <property type="entry name" value="Serine protease easter"/>
    <property type="match status" value="1"/>
</dbReference>
<keyword evidence="3" id="KW-0325">Glycoprotein</keyword>
<accession>A0A8S1BQM9</accession>
<dbReference type="InterPro" id="IPR022700">
    <property type="entry name" value="CLIP"/>
</dbReference>
<dbReference type="InterPro" id="IPR043504">
    <property type="entry name" value="Peptidase_S1_PA_chymotrypsin"/>
</dbReference>
<dbReference type="InterPro" id="IPR051333">
    <property type="entry name" value="CLIP_Serine_Protease"/>
</dbReference>
<dbReference type="PROSITE" id="PS00134">
    <property type="entry name" value="TRYPSIN_HIS"/>
    <property type="match status" value="1"/>
</dbReference>
<evidence type="ECO:0000256" key="2">
    <source>
        <dbReference type="ARBA" id="ARBA00023157"/>
    </source>
</evidence>
<evidence type="ECO:0000256" key="6">
    <source>
        <dbReference type="SAM" id="SignalP"/>
    </source>
</evidence>
<dbReference type="InterPro" id="IPR033116">
    <property type="entry name" value="TRYPSIN_SER"/>
</dbReference>
<evidence type="ECO:0000256" key="5">
    <source>
        <dbReference type="RuleBase" id="RU363034"/>
    </source>
</evidence>
<dbReference type="PROSITE" id="PS50240">
    <property type="entry name" value="TRYPSIN_DOM"/>
    <property type="match status" value="1"/>
</dbReference>
<dbReference type="Pfam" id="PF00089">
    <property type="entry name" value="Trypsin"/>
    <property type="match status" value="1"/>
</dbReference>
<dbReference type="Proteomes" id="UP000494106">
    <property type="component" value="Unassembled WGS sequence"/>
</dbReference>
<dbReference type="OrthoDB" id="5775647at2759"/>
<keyword evidence="9" id="KW-1185">Reference proteome</keyword>
<dbReference type="InterPro" id="IPR001254">
    <property type="entry name" value="Trypsin_dom"/>
</dbReference>
<sequence length="440" mass="48966">MSKYVFSVSFCVFLYILSVKCQLEEGADCFSQADNLKGRCVNLKRCLSVLTDIRTKKYPQLCSFSGRDPIICCTDCELVNNTSNYFAGADGAIYLKSGRKAKDKCLEYIANFDYPCYLKIGLRKRVSSDKTCLEYDVVIPFAAVGGTGAFRRQFPHMEYVASLNYPCPKREGLSRQLEYMDKKCFVYEAVFGAVAVGGKDANRSEFPQMALLGYGDTLDTAQWLCGGSVISERFILTAAHCVFSKSVGTVKYAAMGILKRTDPPETWQRYNVKRAIRHPEYKPPSKYNDIALLEVDRTIKFNKDVLPACLNTGGGNEIEATATGWGTLGHRQSLADILQVVQLEQFSAEECFAAYPPHRHLQNGYNHASQSCYGSKNNKIIDTCEGDSGGPLQITSKFGSCIYDIIGVTSYGRPCGVVGNTGMYTKVEYYVPWIESIVWP</sequence>
<dbReference type="Gene3D" id="2.40.10.10">
    <property type="entry name" value="Trypsin-like serine proteases"/>
    <property type="match status" value="1"/>
</dbReference>